<protein>
    <recommendedName>
        <fullName evidence="10">Signal peptidase I</fullName>
        <ecNumber evidence="10">3.4.21.89</ecNumber>
    </recommendedName>
</protein>
<dbReference type="Proteomes" id="UP000245624">
    <property type="component" value="Unassembled WGS sequence"/>
</dbReference>
<dbReference type="NCBIfam" id="NF046067">
    <property type="entry name" value="SigPepSipWBacil"/>
    <property type="match status" value="1"/>
</dbReference>
<dbReference type="EC" id="3.4.21.89" evidence="10"/>
<comment type="function">
    <text evidence="9">Catalytic component of the signal peptidase complex (SPC) which catalyzes the cleavage of N-terminal signal sequences from nascent proteins as they are translocated into the lumen of the endoplasmic reticulum. Specifically cleaves N-terminal signal peptides that contain a hydrophobic alpha-helix (h-region) shorter than 18-20 amino acids.</text>
</comment>
<comment type="subcellular location">
    <subcellularLocation>
        <location evidence="1">Endoplasmic reticulum membrane</location>
        <topology evidence="1">Single-pass type II membrane protein</topology>
    </subcellularLocation>
</comment>
<dbReference type="GO" id="GO:0009003">
    <property type="term" value="F:signal peptidase activity"/>
    <property type="evidence" value="ECO:0007669"/>
    <property type="project" value="UniProtKB-EC"/>
</dbReference>
<keyword evidence="7 11" id="KW-1133">Transmembrane helix</keyword>
<evidence type="ECO:0000256" key="5">
    <source>
        <dbReference type="ARBA" id="ARBA00022824"/>
    </source>
</evidence>
<keyword evidence="13" id="KW-1185">Reference proteome</keyword>
<dbReference type="GO" id="GO:0016020">
    <property type="term" value="C:membrane"/>
    <property type="evidence" value="ECO:0007669"/>
    <property type="project" value="UniProtKB-UniRule"/>
</dbReference>
<feature type="transmembrane region" description="Helical" evidence="11">
    <location>
        <begin position="12"/>
        <end position="35"/>
    </location>
</feature>
<dbReference type="OrthoDB" id="2243765at2"/>
<sequence>MKESNKKIKFKKILSNTITAILFVLLITISIFVIITRVSGNEPEIFGYQLKVVLSGSMEPTFRTGSVIAVEEYTNNSSIEVDDVITFVDESDQLITHRVVDIQQNGTHTLYQTKGDNNRTPDQALVQDDNVVATYSGMTIPYLGYIVHYMQSPLGSALLLIIPGLGLLGYGMYNVWSTIIRLERKAKNISE</sequence>
<evidence type="ECO:0000256" key="10">
    <source>
        <dbReference type="NCBIfam" id="TIGR02228"/>
    </source>
</evidence>
<keyword evidence="8 11" id="KW-0472">Membrane</keyword>
<dbReference type="AlphaFoldDB" id="A0A317L1U3"/>
<dbReference type="CDD" id="cd06530">
    <property type="entry name" value="S26_SPase_I"/>
    <property type="match status" value="1"/>
</dbReference>
<comment type="caution">
    <text evidence="12">The sequence shown here is derived from an EMBL/GenBank/DDBJ whole genome shotgun (WGS) entry which is preliminary data.</text>
</comment>
<dbReference type="EMBL" id="QGTD01000005">
    <property type="protein sequence ID" value="PWU69635.1"/>
    <property type="molecule type" value="Genomic_DNA"/>
</dbReference>
<keyword evidence="4" id="KW-0378">Hydrolase</keyword>
<dbReference type="GO" id="GO:0004252">
    <property type="term" value="F:serine-type endopeptidase activity"/>
    <property type="evidence" value="ECO:0007669"/>
    <property type="project" value="UniProtKB-UniRule"/>
</dbReference>
<evidence type="ECO:0000256" key="11">
    <source>
        <dbReference type="SAM" id="Phobius"/>
    </source>
</evidence>
<dbReference type="InterPro" id="IPR019533">
    <property type="entry name" value="Peptidase_S26"/>
</dbReference>
<dbReference type="InterPro" id="IPR001733">
    <property type="entry name" value="Peptidase_S26B"/>
</dbReference>
<evidence type="ECO:0000256" key="9">
    <source>
        <dbReference type="ARBA" id="ARBA00045533"/>
    </source>
</evidence>
<gene>
    <name evidence="12" type="ORF">DLJ74_04725</name>
</gene>
<dbReference type="PANTHER" id="PTHR10806:SF6">
    <property type="entry name" value="SIGNAL PEPTIDASE COMPLEX CATALYTIC SUBUNIT SEC11"/>
    <property type="match status" value="1"/>
</dbReference>
<evidence type="ECO:0000313" key="13">
    <source>
        <dbReference type="Proteomes" id="UP000245624"/>
    </source>
</evidence>
<dbReference type="NCBIfam" id="TIGR02228">
    <property type="entry name" value="sigpep_I_arch"/>
    <property type="match status" value="1"/>
</dbReference>
<name>A0A317L1U3_9BACI</name>
<dbReference type="PRINTS" id="PR00728">
    <property type="entry name" value="SIGNALPTASE"/>
</dbReference>
<keyword evidence="5" id="KW-0256">Endoplasmic reticulum</keyword>
<feature type="transmembrane region" description="Helical" evidence="11">
    <location>
        <begin position="157"/>
        <end position="176"/>
    </location>
</feature>
<evidence type="ECO:0000256" key="1">
    <source>
        <dbReference type="ARBA" id="ARBA00004648"/>
    </source>
</evidence>
<evidence type="ECO:0000256" key="3">
    <source>
        <dbReference type="ARBA" id="ARBA00022692"/>
    </source>
</evidence>
<dbReference type="PROSITE" id="PS00501">
    <property type="entry name" value="SPASE_I_1"/>
    <property type="match status" value="1"/>
</dbReference>
<dbReference type="InterPro" id="IPR036286">
    <property type="entry name" value="LexA/Signal_pep-like_sf"/>
</dbReference>
<dbReference type="GO" id="GO:0006465">
    <property type="term" value="P:signal peptide processing"/>
    <property type="evidence" value="ECO:0007669"/>
    <property type="project" value="UniProtKB-UniRule"/>
</dbReference>
<evidence type="ECO:0000313" key="12">
    <source>
        <dbReference type="EMBL" id="PWU69635.1"/>
    </source>
</evidence>
<dbReference type="PANTHER" id="PTHR10806">
    <property type="entry name" value="SIGNAL PEPTIDASE COMPLEX CATALYTIC SUBUNIT SEC11"/>
    <property type="match status" value="1"/>
</dbReference>
<reference evidence="12 13" key="1">
    <citation type="submission" date="2018-05" db="EMBL/GenBank/DDBJ databases">
        <title>Genomic analysis of Gracilibacillus dipsosauri DD1 reveals novel features of a salt-tolerant amylase.</title>
        <authorList>
            <person name="Deutch C.E."/>
            <person name="Yang S."/>
        </authorList>
    </citation>
    <scope>NUCLEOTIDE SEQUENCE [LARGE SCALE GENOMIC DNA]</scope>
    <source>
        <strain evidence="12 13">DD1</strain>
    </source>
</reference>
<evidence type="ECO:0000256" key="2">
    <source>
        <dbReference type="ARBA" id="ARBA00022670"/>
    </source>
</evidence>
<keyword evidence="2" id="KW-0645">Protease</keyword>
<evidence type="ECO:0000256" key="6">
    <source>
        <dbReference type="ARBA" id="ARBA00022968"/>
    </source>
</evidence>
<evidence type="ECO:0000256" key="4">
    <source>
        <dbReference type="ARBA" id="ARBA00022801"/>
    </source>
</evidence>
<keyword evidence="3 11" id="KW-0812">Transmembrane</keyword>
<dbReference type="InterPro" id="IPR019756">
    <property type="entry name" value="Pept_S26A_signal_pept_1_Ser-AS"/>
</dbReference>
<evidence type="ECO:0000256" key="7">
    <source>
        <dbReference type="ARBA" id="ARBA00022989"/>
    </source>
</evidence>
<organism evidence="12 13">
    <name type="scientific">Gracilibacillus dipsosauri</name>
    <dbReference type="NCBI Taxonomy" id="178340"/>
    <lineage>
        <taxon>Bacteria</taxon>
        <taxon>Bacillati</taxon>
        <taxon>Bacillota</taxon>
        <taxon>Bacilli</taxon>
        <taxon>Bacillales</taxon>
        <taxon>Bacillaceae</taxon>
        <taxon>Gracilibacillus</taxon>
    </lineage>
</organism>
<accession>A0A317L1U3</accession>
<dbReference type="SUPFAM" id="SSF51306">
    <property type="entry name" value="LexA/Signal peptidase"/>
    <property type="match status" value="1"/>
</dbReference>
<proteinExistence type="predicted"/>
<keyword evidence="6" id="KW-0735">Signal-anchor</keyword>
<evidence type="ECO:0000256" key="8">
    <source>
        <dbReference type="ARBA" id="ARBA00023136"/>
    </source>
</evidence>